<reference evidence="7 8" key="1">
    <citation type="submission" date="2017-05" db="EMBL/GenBank/DDBJ databases">
        <title>Complete and WGS of Bordetella genogroups.</title>
        <authorList>
            <person name="Spilker T."/>
            <person name="LiPuma J."/>
        </authorList>
    </citation>
    <scope>NUCLEOTIDE SEQUENCE [LARGE SCALE GENOMIC DNA]</scope>
    <source>
        <strain evidence="7 8">AU19157</strain>
    </source>
</reference>
<proteinExistence type="inferred from homology"/>
<dbReference type="Gene3D" id="3.40.190.290">
    <property type="match status" value="1"/>
</dbReference>
<dbReference type="GO" id="GO:0003700">
    <property type="term" value="F:DNA-binding transcription factor activity"/>
    <property type="evidence" value="ECO:0007669"/>
    <property type="project" value="InterPro"/>
</dbReference>
<dbReference type="InterPro" id="IPR005119">
    <property type="entry name" value="LysR_subst-bd"/>
</dbReference>
<dbReference type="InterPro" id="IPR036388">
    <property type="entry name" value="WH-like_DNA-bd_sf"/>
</dbReference>
<evidence type="ECO:0000259" key="6">
    <source>
        <dbReference type="PROSITE" id="PS50931"/>
    </source>
</evidence>
<dbReference type="EMBL" id="CP021108">
    <property type="protein sequence ID" value="ARP81913.1"/>
    <property type="molecule type" value="Genomic_DNA"/>
</dbReference>
<dbReference type="InterPro" id="IPR036390">
    <property type="entry name" value="WH_DNA-bd_sf"/>
</dbReference>
<keyword evidence="8" id="KW-1185">Reference proteome</keyword>
<evidence type="ECO:0000256" key="3">
    <source>
        <dbReference type="ARBA" id="ARBA00023125"/>
    </source>
</evidence>
<keyword evidence="3" id="KW-0238">DNA-binding</keyword>
<dbReference type="FunFam" id="1.10.10.10:FF:000001">
    <property type="entry name" value="LysR family transcriptional regulator"/>
    <property type="match status" value="1"/>
</dbReference>
<accession>A0A1W6YMZ9</accession>
<keyword evidence="5" id="KW-0804">Transcription</keyword>
<organism evidence="7 8">
    <name type="scientific">Bordetella genomosp. 8</name>
    <dbReference type="NCBI Taxonomy" id="1416806"/>
    <lineage>
        <taxon>Bacteria</taxon>
        <taxon>Pseudomonadati</taxon>
        <taxon>Pseudomonadota</taxon>
        <taxon>Betaproteobacteria</taxon>
        <taxon>Burkholderiales</taxon>
        <taxon>Alcaligenaceae</taxon>
        <taxon>Bordetella</taxon>
    </lineage>
</organism>
<evidence type="ECO:0000256" key="2">
    <source>
        <dbReference type="ARBA" id="ARBA00023015"/>
    </source>
</evidence>
<sequence length="317" mass="34114">MEFRQLRSFVRVVELSSMGRAAGELGIATSTLSQQIGQLESELATCLLERRSTGVFPTEAGLKFWHMAQVILRGVDAAATIAQKGRFSGQVSVGMASTTAAVLAVPLLNAMRERYPSIRIKLVEGLTSYLTGLLNARQLDFALVFDGSQNSRWSNTPIVDERLFLISRLDAPGFPSALANARTVRMSQIWDLPLIMPGARHALRELLTASLSAFDRTPNIAIEIEGAHSLMHAVNAGLGATIQPGAALSMLNQNGTSKGARALRALPIEDSAMRRRCVLACVSDDELSPAGLATRVVLTQVARALAHTDEWRGAIAL</sequence>
<keyword evidence="4" id="KW-0010">Activator</keyword>
<dbReference type="GO" id="GO:0003677">
    <property type="term" value="F:DNA binding"/>
    <property type="evidence" value="ECO:0007669"/>
    <property type="project" value="UniProtKB-KW"/>
</dbReference>
<evidence type="ECO:0000313" key="8">
    <source>
        <dbReference type="Proteomes" id="UP000194151"/>
    </source>
</evidence>
<feature type="domain" description="HTH lysR-type" evidence="6">
    <location>
        <begin position="1"/>
        <end position="58"/>
    </location>
</feature>
<dbReference type="Proteomes" id="UP000194151">
    <property type="component" value="Chromosome"/>
</dbReference>
<dbReference type="PANTHER" id="PTHR30293:SF0">
    <property type="entry name" value="NITROGEN ASSIMILATION REGULATORY PROTEIN NAC"/>
    <property type="match status" value="1"/>
</dbReference>
<keyword evidence="2" id="KW-0805">Transcription regulation</keyword>
<comment type="similarity">
    <text evidence="1">Belongs to the LysR transcriptional regulatory family.</text>
</comment>
<dbReference type="GO" id="GO:2000142">
    <property type="term" value="P:regulation of DNA-templated transcription initiation"/>
    <property type="evidence" value="ECO:0007669"/>
    <property type="project" value="TreeGrafter"/>
</dbReference>
<dbReference type="SUPFAM" id="SSF46785">
    <property type="entry name" value="Winged helix' DNA-binding domain"/>
    <property type="match status" value="1"/>
</dbReference>
<dbReference type="OrthoDB" id="8587114at2"/>
<dbReference type="PANTHER" id="PTHR30293">
    <property type="entry name" value="TRANSCRIPTIONAL REGULATORY PROTEIN NAC-RELATED"/>
    <property type="match status" value="1"/>
</dbReference>
<gene>
    <name evidence="7" type="ORF">CAL12_14545</name>
</gene>
<dbReference type="STRING" id="1416806.CAL12_14545"/>
<dbReference type="Pfam" id="PF00126">
    <property type="entry name" value="HTH_1"/>
    <property type="match status" value="1"/>
</dbReference>
<evidence type="ECO:0000256" key="5">
    <source>
        <dbReference type="ARBA" id="ARBA00023163"/>
    </source>
</evidence>
<dbReference type="KEGG" id="bgv:CAL12_14545"/>
<dbReference type="PROSITE" id="PS50931">
    <property type="entry name" value="HTH_LYSR"/>
    <property type="match status" value="1"/>
</dbReference>
<name>A0A1W6YMZ9_9BORD</name>
<dbReference type="Gene3D" id="1.10.10.10">
    <property type="entry name" value="Winged helix-like DNA-binding domain superfamily/Winged helix DNA-binding domain"/>
    <property type="match status" value="1"/>
</dbReference>
<dbReference type="SUPFAM" id="SSF53850">
    <property type="entry name" value="Periplasmic binding protein-like II"/>
    <property type="match status" value="1"/>
</dbReference>
<protein>
    <submittedName>
        <fullName evidence="7">LysR family transcriptional regulator</fullName>
    </submittedName>
</protein>
<dbReference type="InterPro" id="IPR000847">
    <property type="entry name" value="LysR_HTH_N"/>
</dbReference>
<dbReference type="Pfam" id="PF03466">
    <property type="entry name" value="LysR_substrate"/>
    <property type="match status" value="1"/>
</dbReference>
<evidence type="ECO:0000313" key="7">
    <source>
        <dbReference type="EMBL" id="ARP81913.1"/>
    </source>
</evidence>
<dbReference type="AlphaFoldDB" id="A0A1W6YMZ9"/>
<evidence type="ECO:0000256" key="4">
    <source>
        <dbReference type="ARBA" id="ARBA00023159"/>
    </source>
</evidence>
<evidence type="ECO:0000256" key="1">
    <source>
        <dbReference type="ARBA" id="ARBA00009437"/>
    </source>
</evidence>